<dbReference type="CDD" id="cd00090">
    <property type="entry name" value="HTH_ARSR"/>
    <property type="match status" value="1"/>
</dbReference>
<keyword evidence="2" id="KW-0238">DNA-binding</keyword>
<accession>A0ABY5M386</accession>
<feature type="region of interest" description="Disordered" evidence="4">
    <location>
        <begin position="1"/>
        <end position="22"/>
    </location>
</feature>
<dbReference type="SUPFAM" id="SSF46785">
    <property type="entry name" value="Winged helix' DNA-binding domain"/>
    <property type="match status" value="1"/>
</dbReference>
<dbReference type="PANTHER" id="PTHR43132">
    <property type="entry name" value="ARSENICAL RESISTANCE OPERON REPRESSOR ARSR-RELATED"/>
    <property type="match status" value="1"/>
</dbReference>
<organism evidence="6 7">
    <name type="scientific">Aeromicrobium wangtongii</name>
    <dbReference type="NCBI Taxonomy" id="2969247"/>
    <lineage>
        <taxon>Bacteria</taxon>
        <taxon>Bacillati</taxon>
        <taxon>Actinomycetota</taxon>
        <taxon>Actinomycetes</taxon>
        <taxon>Propionibacteriales</taxon>
        <taxon>Nocardioidaceae</taxon>
        <taxon>Aeromicrobium</taxon>
    </lineage>
</organism>
<evidence type="ECO:0000259" key="5">
    <source>
        <dbReference type="PROSITE" id="PS50987"/>
    </source>
</evidence>
<keyword evidence="7" id="KW-1185">Reference proteome</keyword>
<dbReference type="PRINTS" id="PR00778">
    <property type="entry name" value="HTHARSR"/>
</dbReference>
<evidence type="ECO:0000256" key="1">
    <source>
        <dbReference type="ARBA" id="ARBA00023015"/>
    </source>
</evidence>
<feature type="compositionally biased region" description="Pro residues" evidence="4">
    <location>
        <begin position="9"/>
        <end position="19"/>
    </location>
</feature>
<dbReference type="Pfam" id="PF12840">
    <property type="entry name" value="HTH_20"/>
    <property type="match status" value="1"/>
</dbReference>
<evidence type="ECO:0000256" key="4">
    <source>
        <dbReference type="SAM" id="MobiDB-lite"/>
    </source>
</evidence>
<reference evidence="6 7" key="1">
    <citation type="submission" date="2022-08" db="EMBL/GenBank/DDBJ databases">
        <title>novel species in genus Aeromicrobium.</title>
        <authorList>
            <person name="Ye L."/>
        </authorList>
    </citation>
    <scope>NUCLEOTIDE SEQUENCE [LARGE SCALE GENOMIC DNA]</scope>
    <source>
        <strain evidence="7">zg-Y1379</strain>
    </source>
</reference>
<dbReference type="NCBIfam" id="NF033788">
    <property type="entry name" value="HTH_metalloreg"/>
    <property type="match status" value="1"/>
</dbReference>
<dbReference type="InterPro" id="IPR036388">
    <property type="entry name" value="WH-like_DNA-bd_sf"/>
</dbReference>
<sequence length="113" mass="12322">MSNADQQDPPSPPVTPAPGEPLDWVGTFGLLSDPTRMKILLAIHDRPDSAVFELAEATALPTNTVTQALRTLHHAGVVSVRREGRYRRWTLVQEAAHQLLHHISDPPAAAHGQ</sequence>
<protein>
    <submittedName>
        <fullName evidence="6">Metalloregulator ArsR/SmtB family transcription factor</fullName>
    </submittedName>
</protein>
<evidence type="ECO:0000313" key="6">
    <source>
        <dbReference type="EMBL" id="UUP12668.1"/>
    </source>
</evidence>
<dbReference type="InterPro" id="IPR001845">
    <property type="entry name" value="HTH_ArsR_DNA-bd_dom"/>
</dbReference>
<dbReference type="InterPro" id="IPR036390">
    <property type="entry name" value="WH_DNA-bd_sf"/>
</dbReference>
<evidence type="ECO:0000256" key="3">
    <source>
        <dbReference type="ARBA" id="ARBA00023163"/>
    </source>
</evidence>
<proteinExistence type="predicted"/>
<dbReference type="InterPro" id="IPR011991">
    <property type="entry name" value="ArsR-like_HTH"/>
</dbReference>
<dbReference type="InterPro" id="IPR051011">
    <property type="entry name" value="Metal_resp_trans_reg"/>
</dbReference>
<dbReference type="RefSeq" id="WP_232400203.1">
    <property type="nucleotide sequence ID" value="NZ_CP102173.1"/>
</dbReference>
<gene>
    <name evidence="6" type="ORF">NQV15_12475</name>
</gene>
<dbReference type="EMBL" id="CP102173">
    <property type="protein sequence ID" value="UUP12668.1"/>
    <property type="molecule type" value="Genomic_DNA"/>
</dbReference>
<dbReference type="PANTHER" id="PTHR43132:SF2">
    <property type="entry name" value="ARSENICAL RESISTANCE OPERON REPRESSOR ARSR-RELATED"/>
    <property type="match status" value="1"/>
</dbReference>
<keyword evidence="1" id="KW-0805">Transcription regulation</keyword>
<name>A0ABY5M386_9ACTN</name>
<dbReference type="SMART" id="SM00418">
    <property type="entry name" value="HTH_ARSR"/>
    <property type="match status" value="1"/>
</dbReference>
<evidence type="ECO:0000313" key="7">
    <source>
        <dbReference type="Proteomes" id="UP001316184"/>
    </source>
</evidence>
<dbReference type="Gene3D" id="1.10.10.10">
    <property type="entry name" value="Winged helix-like DNA-binding domain superfamily/Winged helix DNA-binding domain"/>
    <property type="match status" value="1"/>
</dbReference>
<feature type="domain" description="HTH arsR-type" evidence="5">
    <location>
        <begin position="16"/>
        <end position="111"/>
    </location>
</feature>
<keyword evidence="3" id="KW-0804">Transcription</keyword>
<dbReference type="PROSITE" id="PS50987">
    <property type="entry name" value="HTH_ARSR_2"/>
    <property type="match status" value="1"/>
</dbReference>
<evidence type="ECO:0000256" key="2">
    <source>
        <dbReference type="ARBA" id="ARBA00023125"/>
    </source>
</evidence>
<dbReference type="Proteomes" id="UP001316184">
    <property type="component" value="Chromosome"/>
</dbReference>